<accession>A0A2P1PM00</accession>
<feature type="compositionally biased region" description="Acidic residues" evidence="1">
    <location>
        <begin position="34"/>
        <end position="49"/>
    </location>
</feature>
<feature type="transmembrane region" description="Helical" evidence="2">
    <location>
        <begin position="157"/>
        <end position="174"/>
    </location>
</feature>
<dbReference type="InterPro" id="IPR047676">
    <property type="entry name" value="FxLYD_dom"/>
</dbReference>
<dbReference type="RefSeq" id="WP_106889797.1">
    <property type="nucleotide sequence ID" value="NZ_CP027860.1"/>
</dbReference>
<dbReference type="EMBL" id="CP027860">
    <property type="protein sequence ID" value="AVP95868.1"/>
    <property type="molecule type" value="Genomic_DNA"/>
</dbReference>
<dbReference type="AlphaFoldDB" id="A0A2P1PM00"/>
<name>A0A2P1PM00_9GAMM</name>
<keyword evidence="2" id="KW-0472">Membrane</keyword>
<evidence type="ECO:0000256" key="1">
    <source>
        <dbReference type="SAM" id="MobiDB-lite"/>
    </source>
</evidence>
<dbReference type="NCBIfam" id="NF038353">
    <property type="entry name" value="FxLYD_dom"/>
    <property type="match status" value="1"/>
</dbReference>
<dbReference type="Proteomes" id="UP000241074">
    <property type="component" value="Chromosome"/>
</dbReference>
<keyword evidence="2" id="KW-0812">Transmembrane</keyword>
<reference evidence="3 4" key="2">
    <citation type="submission" date="2018-03" db="EMBL/GenBank/DDBJ databases">
        <authorList>
            <person name="Keele B.F."/>
        </authorList>
    </citation>
    <scope>NUCLEOTIDE SEQUENCE [LARGE SCALE GENOMIC DNA]</scope>
    <source>
        <strain evidence="3 4">D13</strain>
    </source>
</reference>
<dbReference type="KEGG" id="xba:C7S18_01045"/>
<evidence type="ECO:0000313" key="3">
    <source>
        <dbReference type="EMBL" id="AVP95868.1"/>
    </source>
</evidence>
<reference evidence="3 4" key="1">
    <citation type="submission" date="2018-03" db="EMBL/GenBank/DDBJ databases">
        <title>Ahniella affigens gen. nov., sp. nov., a gammaproteobacterium isolated from sandy soil near a stream.</title>
        <authorList>
            <person name="Ko Y."/>
            <person name="Kim J.-H."/>
        </authorList>
    </citation>
    <scope>NUCLEOTIDE SEQUENCE [LARGE SCALE GENOMIC DNA]</scope>
    <source>
        <strain evidence="3 4">D13</strain>
    </source>
</reference>
<proteinExistence type="predicted"/>
<gene>
    <name evidence="3" type="ORF">C7S18_01045</name>
</gene>
<keyword evidence="4" id="KW-1185">Reference proteome</keyword>
<evidence type="ECO:0000313" key="4">
    <source>
        <dbReference type="Proteomes" id="UP000241074"/>
    </source>
</evidence>
<organism evidence="3 4">
    <name type="scientific">Ahniella affigens</name>
    <dbReference type="NCBI Taxonomy" id="2021234"/>
    <lineage>
        <taxon>Bacteria</taxon>
        <taxon>Pseudomonadati</taxon>
        <taxon>Pseudomonadota</taxon>
        <taxon>Gammaproteobacteria</taxon>
        <taxon>Lysobacterales</taxon>
        <taxon>Rhodanobacteraceae</taxon>
        <taxon>Ahniella</taxon>
    </lineage>
</organism>
<sequence length="202" mass="23005">MTHKHPEIRVQKPLPAGIRFVDAQYRIAGGDADYLGDDEATTEDDDDYQPADRVHESEDDEALETEAEAQDGALCHSVLVTVRNTGKQPLPEVSMTAEAFDASGRILEFDTYWRKEPLPAGKEWREELFIKDPSSVAWIEVSVEHHGTLTRRSFKDWFVILLGVLILVVVLIVIQGDEIKKFLEQHGYLPKKERSHENRWGP</sequence>
<feature type="region of interest" description="Disordered" evidence="1">
    <location>
        <begin position="32"/>
        <end position="51"/>
    </location>
</feature>
<evidence type="ECO:0000256" key="2">
    <source>
        <dbReference type="SAM" id="Phobius"/>
    </source>
</evidence>
<keyword evidence="2" id="KW-1133">Transmembrane helix</keyword>
<protein>
    <submittedName>
        <fullName evidence="3">Uncharacterized protein</fullName>
    </submittedName>
</protein>